<sequence length="459" mass="51310">MISSKLVDVSCVLDVYSHFTTPAEATVLNVLRGHAIPKHHIEHLLPWRSKKNAPHLFAVFSDRATTLAAKECLTKTGWQCVALSGQYEVTRLEQALQEVRASTSSNAREESEYGEDDAQSERGRSWYDRRSPSSSHASSAQASSRLRFRSRSRSGSRFRSRSHSPHTAVTAYSSIRADPPLGVGHRSSPPPPHYSPYVSPIDALNPRAPPEPPATRASSSSRGMDTETLEGSLSRPHSRVRIPAYTHPRDSLSPPPARHSTQKRKIGETEEEDFIPIVTERHQQFYRPPDRHGQSDHDHPPPGPRPGDVLIKREENDMPLRSNSRAESMTSRQSYSSRSRRLDGESHDHHSHSRSHSRSPARARGRSRTRDYDRSGASSREPRSEPSTLASTASASLAASSASTSTSAPHILSRLRVLEAENDYLRTMERETFSRLQSVLRENEELRRENSALRRGLGD</sequence>
<feature type="compositionally biased region" description="Basic residues" evidence="1">
    <location>
        <begin position="146"/>
        <end position="164"/>
    </location>
</feature>
<feature type="compositionally biased region" description="Basic residues" evidence="1">
    <location>
        <begin position="349"/>
        <end position="367"/>
    </location>
</feature>
<protein>
    <submittedName>
        <fullName evidence="2">Uncharacterized protein</fullName>
    </submittedName>
</protein>
<keyword evidence="3" id="KW-1185">Reference proteome</keyword>
<gene>
    <name evidence="2" type="ORF">BOTBODRAFT_67802</name>
</gene>
<evidence type="ECO:0000256" key="1">
    <source>
        <dbReference type="SAM" id="MobiDB-lite"/>
    </source>
</evidence>
<dbReference type="InParanoid" id="A0A067M7P9"/>
<feature type="compositionally biased region" description="Basic and acidic residues" evidence="1">
    <location>
        <begin position="279"/>
        <end position="300"/>
    </location>
</feature>
<dbReference type="Proteomes" id="UP000027195">
    <property type="component" value="Unassembled WGS sequence"/>
</dbReference>
<feature type="compositionally biased region" description="Low complexity" evidence="1">
    <location>
        <begin position="387"/>
        <end position="408"/>
    </location>
</feature>
<feature type="compositionally biased region" description="Low complexity" evidence="1">
    <location>
        <begin position="328"/>
        <end position="337"/>
    </location>
</feature>
<feature type="compositionally biased region" description="Basic and acidic residues" evidence="1">
    <location>
        <begin position="368"/>
        <end position="384"/>
    </location>
</feature>
<evidence type="ECO:0000313" key="2">
    <source>
        <dbReference type="EMBL" id="KDQ11793.1"/>
    </source>
</evidence>
<feature type="region of interest" description="Disordered" evidence="1">
    <location>
        <begin position="100"/>
        <end position="410"/>
    </location>
</feature>
<feature type="compositionally biased region" description="Low complexity" evidence="1">
    <location>
        <begin position="132"/>
        <end position="145"/>
    </location>
</feature>
<feature type="compositionally biased region" description="Basic and acidic residues" evidence="1">
    <location>
        <begin position="119"/>
        <end position="131"/>
    </location>
</feature>
<organism evidence="2 3">
    <name type="scientific">Botryobasidium botryosum (strain FD-172 SS1)</name>
    <dbReference type="NCBI Taxonomy" id="930990"/>
    <lineage>
        <taxon>Eukaryota</taxon>
        <taxon>Fungi</taxon>
        <taxon>Dikarya</taxon>
        <taxon>Basidiomycota</taxon>
        <taxon>Agaricomycotina</taxon>
        <taxon>Agaricomycetes</taxon>
        <taxon>Cantharellales</taxon>
        <taxon>Botryobasidiaceae</taxon>
        <taxon>Botryobasidium</taxon>
    </lineage>
</organism>
<name>A0A067M7P9_BOTB1</name>
<reference evidence="3" key="1">
    <citation type="journal article" date="2014" name="Proc. Natl. Acad. Sci. U.S.A.">
        <title>Extensive sampling of basidiomycete genomes demonstrates inadequacy of the white-rot/brown-rot paradigm for wood decay fungi.</title>
        <authorList>
            <person name="Riley R."/>
            <person name="Salamov A.A."/>
            <person name="Brown D.W."/>
            <person name="Nagy L.G."/>
            <person name="Floudas D."/>
            <person name="Held B.W."/>
            <person name="Levasseur A."/>
            <person name="Lombard V."/>
            <person name="Morin E."/>
            <person name="Otillar R."/>
            <person name="Lindquist E.A."/>
            <person name="Sun H."/>
            <person name="LaButti K.M."/>
            <person name="Schmutz J."/>
            <person name="Jabbour D."/>
            <person name="Luo H."/>
            <person name="Baker S.E."/>
            <person name="Pisabarro A.G."/>
            <person name="Walton J.D."/>
            <person name="Blanchette R.A."/>
            <person name="Henrissat B."/>
            <person name="Martin F."/>
            <person name="Cullen D."/>
            <person name="Hibbett D.S."/>
            <person name="Grigoriev I.V."/>
        </authorList>
    </citation>
    <scope>NUCLEOTIDE SEQUENCE [LARGE SCALE GENOMIC DNA]</scope>
    <source>
        <strain evidence="3">FD-172 SS1</strain>
    </source>
</reference>
<dbReference type="EMBL" id="KL198055">
    <property type="protein sequence ID" value="KDQ11793.1"/>
    <property type="molecule type" value="Genomic_DNA"/>
</dbReference>
<accession>A0A067M7P9</accession>
<dbReference type="AlphaFoldDB" id="A0A067M7P9"/>
<proteinExistence type="predicted"/>
<dbReference type="HOGENOM" id="CLU_595782_0_0_1"/>
<evidence type="ECO:0000313" key="3">
    <source>
        <dbReference type="Proteomes" id="UP000027195"/>
    </source>
</evidence>